<dbReference type="EMBL" id="VSSQ01041724">
    <property type="protein sequence ID" value="MPM95203.1"/>
    <property type="molecule type" value="Genomic_DNA"/>
</dbReference>
<comment type="caution">
    <text evidence="2">The sequence shown here is derived from an EMBL/GenBank/DDBJ whole genome shotgun (WGS) entry which is preliminary data.</text>
</comment>
<protein>
    <submittedName>
        <fullName evidence="2">Uncharacterized protein</fullName>
    </submittedName>
</protein>
<feature type="compositionally biased region" description="Basic and acidic residues" evidence="1">
    <location>
        <begin position="82"/>
        <end position="98"/>
    </location>
</feature>
<sequence length="128" mass="14189">MLGAICVDDDGTDRARAGQQRDGQRHHRNTRTRAGFVRFFGGAARAVRLGIEHLEGQKEQQQPTTDLQRGNGDAENTQQHLAEQRRHRDHDGSGHRGGIDGGTHLRGPLRGGEAEEHRDRTEGVDQSQ</sequence>
<proteinExistence type="predicted"/>
<feature type="region of interest" description="Disordered" evidence="1">
    <location>
        <begin position="52"/>
        <end position="128"/>
    </location>
</feature>
<evidence type="ECO:0000313" key="2">
    <source>
        <dbReference type="EMBL" id="MPM95203.1"/>
    </source>
</evidence>
<organism evidence="2">
    <name type="scientific">bioreactor metagenome</name>
    <dbReference type="NCBI Taxonomy" id="1076179"/>
    <lineage>
        <taxon>unclassified sequences</taxon>
        <taxon>metagenomes</taxon>
        <taxon>ecological metagenomes</taxon>
    </lineage>
</organism>
<feature type="region of interest" description="Disordered" evidence="1">
    <location>
        <begin position="1"/>
        <end position="35"/>
    </location>
</feature>
<feature type="compositionally biased region" description="Polar residues" evidence="1">
    <location>
        <begin position="59"/>
        <end position="81"/>
    </location>
</feature>
<feature type="compositionally biased region" description="Basic and acidic residues" evidence="1">
    <location>
        <begin position="112"/>
        <end position="128"/>
    </location>
</feature>
<reference evidence="2" key="1">
    <citation type="submission" date="2019-08" db="EMBL/GenBank/DDBJ databases">
        <authorList>
            <person name="Kucharzyk K."/>
            <person name="Murdoch R.W."/>
            <person name="Higgins S."/>
            <person name="Loffler F."/>
        </authorList>
    </citation>
    <scope>NUCLEOTIDE SEQUENCE</scope>
</reference>
<accession>A0A645E314</accession>
<gene>
    <name evidence="2" type="ORF">SDC9_142356</name>
</gene>
<name>A0A645E314_9ZZZZ</name>
<dbReference type="AlphaFoldDB" id="A0A645E314"/>
<evidence type="ECO:0000256" key="1">
    <source>
        <dbReference type="SAM" id="MobiDB-lite"/>
    </source>
</evidence>